<dbReference type="InterPro" id="IPR005467">
    <property type="entry name" value="His_kinase_dom"/>
</dbReference>
<dbReference type="PROSITE" id="PS50109">
    <property type="entry name" value="HIS_KIN"/>
    <property type="match status" value="1"/>
</dbReference>
<dbReference type="Pfam" id="PF00512">
    <property type="entry name" value="HisKA"/>
    <property type="match status" value="1"/>
</dbReference>
<comment type="caution">
    <text evidence="13">The sequence shown here is derived from an EMBL/GenBank/DDBJ whole genome shotgun (WGS) entry which is preliminary data.</text>
</comment>
<dbReference type="RefSeq" id="WP_109517220.1">
    <property type="nucleotide sequence ID" value="NZ_PDOA01000007.1"/>
</dbReference>
<dbReference type="SMART" id="SM00304">
    <property type="entry name" value="HAMP"/>
    <property type="match status" value="1"/>
</dbReference>
<keyword evidence="14" id="KW-1185">Reference proteome</keyword>
<feature type="domain" description="HAMP" evidence="12">
    <location>
        <begin position="190"/>
        <end position="245"/>
    </location>
</feature>
<evidence type="ECO:0000256" key="1">
    <source>
        <dbReference type="ARBA" id="ARBA00000085"/>
    </source>
</evidence>
<dbReference type="CDD" id="cd00082">
    <property type="entry name" value="HisKA"/>
    <property type="match status" value="1"/>
</dbReference>
<dbReference type="Pfam" id="PF02518">
    <property type="entry name" value="HATPase_c"/>
    <property type="match status" value="1"/>
</dbReference>
<feature type="domain" description="Histidine kinase" evidence="11">
    <location>
        <begin position="265"/>
        <end position="474"/>
    </location>
</feature>
<protein>
    <recommendedName>
        <fullName evidence="3">histidine kinase</fullName>
        <ecNumber evidence="3">2.7.13.3</ecNumber>
    </recommendedName>
</protein>
<feature type="transmembrane region" description="Helical" evidence="10">
    <location>
        <begin position="12"/>
        <end position="37"/>
    </location>
</feature>
<dbReference type="SUPFAM" id="SSF47384">
    <property type="entry name" value="Homodimeric domain of signal transducing histidine kinase"/>
    <property type="match status" value="1"/>
</dbReference>
<keyword evidence="4" id="KW-0597">Phosphoprotein</keyword>
<keyword evidence="5" id="KW-0808">Transferase</keyword>
<evidence type="ECO:0000313" key="13">
    <source>
        <dbReference type="EMBL" id="PWC28398.1"/>
    </source>
</evidence>
<organism evidence="13 14">
    <name type="scientific">Teichococcus aestuarii</name>
    <dbReference type="NCBI Taxonomy" id="568898"/>
    <lineage>
        <taxon>Bacteria</taxon>
        <taxon>Pseudomonadati</taxon>
        <taxon>Pseudomonadota</taxon>
        <taxon>Alphaproteobacteria</taxon>
        <taxon>Acetobacterales</taxon>
        <taxon>Roseomonadaceae</taxon>
        <taxon>Roseomonas</taxon>
    </lineage>
</organism>
<dbReference type="InterPro" id="IPR003594">
    <property type="entry name" value="HATPase_dom"/>
</dbReference>
<keyword evidence="8 10" id="KW-1133">Transmembrane helix</keyword>
<dbReference type="CDD" id="cd06225">
    <property type="entry name" value="HAMP"/>
    <property type="match status" value="1"/>
</dbReference>
<dbReference type="EC" id="2.7.13.3" evidence="3"/>
<comment type="catalytic activity">
    <reaction evidence="1">
        <text>ATP + protein L-histidine = ADP + protein N-phospho-L-histidine.</text>
        <dbReference type="EC" id="2.7.13.3"/>
    </reaction>
</comment>
<dbReference type="PANTHER" id="PTHR45436">
    <property type="entry name" value="SENSOR HISTIDINE KINASE YKOH"/>
    <property type="match status" value="1"/>
</dbReference>
<evidence type="ECO:0000256" key="2">
    <source>
        <dbReference type="ARBA" id="ARBA00004370"/>
    </source>
</evidence>
<dbReference type="SMART" id="SM00387">
    <property type="entry name" value="HATPase_c"/>
    <property type="match status" value="1"/>
</dbReference>
<evidence type="ECO:0000256" key="6">
    <source>
        <dbReference type="ARBA" id="ARBA00022692"/>
    </source>
</evidence>
<dbReference type="PROSITE" id="PS50885">
    <property type="entry name" value="HAMP"/>
    <property type="match status" value="1"/>
</dbReference>
<dbReference type="InterPro" id="IPR036890">
    <property type="entry name" value="HATPase_C_sf"/>
</dbReference>
<dbReference type="Gene3D" id="3.30.565.10">
    <property type="entry name" value="Histidine kinase-like ATPase, C-terminal domain"/>
    <property type="match status" value="1"/>
</dbReference>
<dbReference type="GO" id="GO:0000155">
    <property type="term" value="F:phosphorelay sensor kinase activity"/>
    <property type="evidence" value="ECO:0007669"/>
    <property type="project" value="InterPro"/>
</dbReference>
<evidence type="ECO:0000313" key="14">
    <source>
        <dbReference type="Proteomes" id="UP000245048"/>
    </source>
</evidence>
<dbReference type="InterPro" id="IPR050428">
    <property type="entry name" value="TCS_sensor_his_kinase"/>
</dbReference>
<keyword evidence="9" id="KW-0902">Two-component regulatory system</keyword>
<dbReference type="Gene3D" id="1.10.287.130">
    <property type="match status" value="1"/>
</dbReference>
<keyword evidence="10" id="KW-0472">Membrane</keyword>
<dbReference type="AlphaFoldDB" id="A0A2U1V3A3"/>
<evidence type="ECO:0000256" key="10">
    <source>
        <dbReference type="SAM" id="Phobius"/>
    </source>
</evidence>
<evidence type="ECO:0000256" key="4">
    <source>
        <dbReference type="ARBA" id="ARBA00022553"/>
    </source>
</evidence>
<dbReference type="Pfam" id="PF00672">
    <property type="entry name" value="HAMP"/>
    <property type="match status" value="1"/>
</dbReference>
<dbReference type="SUPFAM" id="SSF55874">
    <property type="entry name" value="ATPase domain of HSP90 chaperone/DNA topoisomerase II/histidine kinase"/>
    <property type="match status" value="1"/>
</dbReference>
<dbReference type="InterPro" id="IPR036097">
    <property type="entry name" value="HisK_dim/P_sf"/>
</dbReference>
<proteinExistence type="predicted"/>
<evidence type="ECO:0000259" key="11">
    <source>
        <dbReference type="PROSITE" id="PS50109"/>
    </source>
</evidence>
<dbReference type="OrthoDB" id="7818322at2"/>
<feature type="transmembrane region" description="Helical" evidence="10">
    <location>
        <begin position="168"/>
        <end position="189"/>
    </location>
</feature>
<evidence type="ECO:0000259" key="12">
    <source>
        <dbReference type="PROSITE" id="PS50885"/>
    </source>
</evidence>
<dbReference type="EMBL" id="PDOA01000007">
    <property type="protein sequence ID" value="PWC28398.1"/>
    <property type="molecule type" value="Genomic_DNA"/>
</dbReference>
<dbReference type="Proteomes" id="UP000245048">
    <property type="component" value="Unassembled WGS sequence"/>
</dbReference>
<accession>A0A2U1V3A3</accession>
<dbReference type="GO" id="GO:0016020">
    <property type="term" value="C:membrane"/>
    <property type="evidence" value="ECO:0007669"/>
    <property type="project" value="UniProtKB-SubCell"/>
</dbReference>
<comment type="subcellular location">
    <subcellularLocation>
        <location evidence="2">Membrane</location>
    </subcellularLocation>
</comment>
<evidence type="ECO:0000256" key="7">
    <source>
        <dbReference type="ARBA" id="ARBA00022777"/>
    </source>
</evidence>
<evidence type="ECO:0000256" key="8">
    <source>
        <dbReference type="ARBA" id="ARBA00022989"/>
    </source>
</evidence>
<dbReference type="PANTHER" id="PTHR45436:SF5">
    <property type="entry name" value="SENSOR HISTIDINE KINASE TRCS"/>
    <property type="match status" value="1"/>
</dbReference>
<keyword evidence="6 10" id="KW-0812">Transmembrane</keyword>
<dbReference type="InterPro" id="IPR003661">
    <property type="entry name" value="HisK_dim/P_dom"/>
</dbReference>
<evidence type="ECO:0000256" key="9">
    <source>
        <dbReference type="ARBA" id="ARBA00023012"/>
    </source>
</evidence>
<dbReference type="InterPro" id="IPR003660">
    <property type="entry name" value="HAMP_dom"/>
</dbReference>
<keyword evidence="7" id="KW-0418">Kinase</keyword>
<evidence type="ECO:0000256" key="3">
    <source>
        <dbReference type="ARBA" id="ARBA00012438"/>
    </source>
</evidence>
<dbReference type="SMART" id="SM00388">
    <property type="entry name" value="HisKA"/>
    <property type="match status" value="1"/>
</dbReference>
<name>A0A2U1V3A3_9PROT</name>
<evidence type="ECO:0000256" key="5">
    <source>
        <dbReference type="ARBA" id="ARBA00022679"/>
    </source>
</evidence>
<dbReference type="Gene3D" id="6.10.340.10">
    <property type="match status" value="1"/>
</dbReference>
<sequence length="486" mass="51788">MAFRLPLPPLALRVPLLTAATVFLFTVTTGQLVSWAMGQRLDQEAERLGRVYLDGLAAAVLPAVRNGDAEALQEALQRALGFQEGIRERRIAIGSADGQRLASAGIGPNPEWPAPFARGLRGHIWELATDGDAVWAQRPLKDRGQVIGVVAAKLDVSSITERRRRLDLAMLSFGLAIALIGAAFSALAARHALKPVLAITQALRRVGAGQLEPLAEPMMPPSDSEAGRLGHAFNGMVAQLTRRENLSRRLAERERAALLGRLVGTVAHEVRNPLAGMLTAVETARQFGHDEHERNEALDVLERGLRQIERVVASTLAVHRDWGPPRSLAAADFEDLRVLVTPAAQRRGIALDWCVALPEPFPVDALRLRQMVLNLLLNAVAATPAGGRVRLEVKVGTDARLAVVVEDSGAGLSPAAERRLCSPASPAEDDAAPVLGLGLEVVAALGQQLAVEIAVQPGAGGRGTRIILQAAATLSQNEPMPPELLA</sequence>
<gene>
    <name evidence="13" type="ORF">CR165_11900</name>
</gene>
<reference evidence="14" key="1">
    <citation type="submission" date="2017-10" db="EMBL/GenBank/DDBJ databases">
        <authorList>
            <person name="Toshchakov S.V."/>
            <person name="Goeva M.A."/>
        </authorList>
    </citation>
    <scope>NUCLEOTIDE SEQUENCE [LARGE SCALE GENOMIC DNA]</scope>
    <source>
        <strain evidence="14">JR1/69-1-13</strain>
    </source>
</reference>